<organism evidence="1 2">
    <name type="scientific">Mycena rosella</name>
    <name type="common">Pink bonnet</name>
    <name type="synonym">Agaricus rosellus</name>
    <dbReference type="NCBI Taxonomy" id="1033263"/>
    <lineage>
        <taxon>Eukaryota</taxon>
        <taxon>Fungi</taxon>
        <taxon>Dikarya</taxon>
        <taxon>Basidiomycota</taxon>
        <taxon>Agaricomycotina</taxon>
        <taxon>Agaricomycetes</taxon>
        <taxon>Agaricomycetidae</taxon>
        <taxon>Agaricales</taxon>
        <taxon>Marasmiineae</taxon>
        <taxon>Mycenaceae</taxon>
        <taxon>Mycena</taxon>
    </lineage>
</organism>
<comment type="caution">
    <text evidence="1">The sequence shown here is derived from an EMBL/GenBank/DDBJ whole genome shotgun (WGS) entry which is preliminary data.</text>
</comment>
<proteinExistence type="predicted"/>
<dbReference type="AlphaFoldDB" id="A0AAD7CSZ1"/>
<evidence type="ECO:0000313" key="2">
    <source>
        <dbReference type="Proteomes" id="UP001221757"/>
    </source>
</evidence>
<reference evidence="1" key="1">
    <citation type="submission" date="2023-03" db="EMBL/GenBank/DDBJ databases">
        <title>Massive genome expansion in bonnet fungi (Mycena s.s.) driven by repeated elements and novel gene families across ecological guilds.</title>
        <authorList>
            <consortium name="Lawrence Berkeley National Laboratory"/>
            <person name="Harder C.B."/>
            <person name="Miyauchi S."/>
            <person name="Viragh M."/>
            <person name="Kuo A."/>
            <person name="Thoen E."/>
            <person name="Andreopoulos B."/>
            <person name="Lu D."/>
            <person name="Skrede I."/>
            <person name="Drula E."/>
            <person name="Henrissat B."/>
            <person name="Morin E."/>
            <person name="Kohler A."/>
            <person name="Barry K."/>
            <person name="LaButti K."/>
            <person name="Morin E."/>
            <person name="Salamov A."/>
            <person name="Lipzen A."/>
            <person name="Mereny Z."/>
            <person name="Hegedus B."/>
            <person name="Baldrian P."/>
            <person name="Stursova M."/>
            <person name="Weitz H."/>
            <person name="Taylor A."/>
            <person name="Grigoriev I.V."/>
            <person name="Nagy L.G."/>
            <person name="Martin F."/>
            <person name="Kauserud H."/>
        </authorList>
    </citation>
    <scope>NUCLEOTIDE SEQUENCE</scope>
    <source>
        <strain evidence="1">CBHHK067</strain>
    </source>
</reference>
<dbReference type="EMBL" id="JARKIE010000259">
    <property type="protein sequence ID" value="KAJ7660531.1"/>
    <property type="molecule type" value="Genomic_DNA"/>
</dbReference>
<gene>
    <name evidence="1" type="ORF">B0H17DRAFT_1144963</name>
</gene>
<keyword evidence="2" id="KW-1185">Reference proteome</keyword>
<evidence type="ECO:0000313" key="1">
    <source>
        <dbReference type="EMBL" id="KAJ7660531.1"/>
    </source>
</evidence>
<name>A0AAD7CSZ1_MYCRO</name>
<protein>
    <submittedName>
        <fullName evidence="1">Uncharacterized protein</fullName>
    </submittedName>
</protein>
<dbReference type="Proteomes" id="UP001221757">
    <property type="component" value="Unassembled WGS sequence"/>
</dbReference>
<accession>A0AAD7CSZ1</accession>
<sequence>MPDGADTVVPPASSPLNLSPDDLAALARALAPLLLAAAPPASVPIVPPTTPIVPGPGFVGPLTANSIEAPLTVYFRILIAYSAGTGKTMEVALCLLSYLESFLKLRTDYEWAAVLAYHMAFLPIVVARWPTGATLARRSWTPSSRAST</sequence>